<sequence length="394" mass="42394">MSLRRAALAAILTLAMAAPAVALPDLKDWPAIATAAQGDTVRLGIAGGSAGQQRFLDWAGGELERLYDIRLEIVDFPSQRTLVEALGAEDESRIDLAALGSRAVAEARRAELLPERYAYRLPNWHFVDRAGTPSVIFAAGLPTHYSAVPWGKRSVTLFANGAATSSRPDSPAALLTYARANPGRFAFPDPATATGAAFLEEVLRSLAEDPSVLDRPIAAADAEAAAAPFFAWLDDIRPLLWQEGRSFPRSEAEARDLLARGEVDMIADFNPLAGAAGRASEKWPEGVEGFGFSNGAVTDTHFLAVAARAAAPEAALVTADFMLSPAAQIRKADPAMWGDVTILDPSRLPQQEAQDLRTLMRTGLPRMSSVSIPRPHHSWMDWLGQRVQERLAAR</sequence>
<evidence type="ECO:0000313" key="4">
    <source>
        <dbReference type="Proteomes" id="UP000030826"/>
    </source>
</evidence>
<dbReference type="PANTHER" id="PTHR42779">
    <property type="entry name" value="PROTEIN YNJB"/>
    <property type="match status" value="1"/>
</dbReference>
<dbReference type="InterPro" id="IPR006059">
    <property type="entry name" value="SBP"/>
</dbReference>
<evidence type="ECO:0008006" key="5">
    <source>
        <dbReference type="Google" id="ProtNLM"/>
    </source>
</evidence>
<dbReference type="SUPFAM" id="SSF53850">
    <property type="entry name" value="Periplasmic binding protein-like II"/>
    <property type="match status" value="1"/>
</dbReference>
<keyword evidence="1" id="KW-0574">Periplasm</keyword>
<comment type="caution">
    <text evidence="3">The sequence shown here is derived from an EMBL/GenBank/DDBJ whole genome shotgun (WGS) entry which is preliminary data.</text>
</comment>
<dbReference type="Proteomes" id="UP000030826">
    <property type="component" value="Unassembled WGS sequence"/>
</dbReference>
<feature type="chain" id="PRO_5002062825" description="ABC transporter substrate-binding protein" evidence="2">
    <location>
        <begin position="23"/>
        <end position="394"/>
    </location>
</feature>
<evidence type="ECO:0000256" key="2">
    <source>
        <dbReference type="SAM" id="SignalP"/>
    </source>
</evidence>
<dbReference type="EMBL" id="JRFJ01000005">
    <property type="protein sequence ID" value="KHJ53584.1"/>
    <property type="molecule type" value="Genomic_DNA"/>
</dbReference>
<gene>
    <name evidence="3" type="ORF">LA66_16750</name>
</gene>
<proteinExistence type="predicted"/>
<name>A0A0B1PZR5_9HYPH</name>
<protein>
    <recommendedName>
        <fullName evidence="5">ABC transporter substrate-binding protein</fullName>
    </recommendedName>
</protein>
<reference evidence="3 4" key="1">
    <citation type="submission" date="2014-09" db="EMBL/GenBank/DDBJ databases">
        <title>Isolation and characterization of Aurantimonas altamirensis ON-56566 from clinical sample following a dog bite.</title>
        <authorList>
            <person name="Eshaghi A."/>
            <person name="Li A."/>
            <person name="Shahinas D."/>
            <person name="Bahn P."/>
            <person name="Kus J.V."/>
            <person name="Patel S.N."/>
        </authorList>
    </citation>
    <scope>NUCLEOTIDE SEQUENCE [LARGE SCALE GENOMIC DNA]</scope>
    <source>
        <strain evidence="3 4">ON-56566</strain>
    </source>
</reference>
<keyword evidence="2" id="KW-0732">Signal</keyword>
<accession>A0A0B1PZR5</accession>
<evidence type="ECO:0000256" key="1">
    <source>
        <dbReference type="ARBA" id="ARBA00022764"/>
    </source>
</evidence>
<dbReference type="STRING" id="370622.LA66_16750"/>
<dbReference type="AlphaFoldDB" id="A0A0B1PZR5"/>
<dbReference type="OrthoDB" id="3239593at2"/>
<dbReference type="RefSeq" id="WP_039195068.1">
    <property type="nucleotide sequence ID" value="NZ_JRFJ01000005.1"/>
</dbReference>
<dbReference type="Gene3D" id="3.40.190.10">
    <property type="entry name" value="Periplasmic binding protein-like II"/>
    <property type="match status" value="2"/>
</dbReference>
<dbReference type="NCBIfam" id="NF008633">
    <property type="entry name" value="PRK11622.1"/>
    <property type="match status" value="1"/>
</dbReference>
<evidence type="ECO:0000313" key="3">
    <source>
        <dbReference type="EMBL" id="KHJ53584.1"/>
    </source>
</evidence>
<dbReference type="Pfam" id="PF13416">
    <property type="entry name" value="SBP_bac_8"/>
    <property type="match status" value="1"/>
</dbReference>
<feature type="signal peptide" evidence="2">
    <location>
        <begin position="1"/>
        <end position="22"/>
    </location>
</feature>
<dbReference type="PANTHER" id="PTHR42779:SF1">
    <property type="entry name" value="PROTEIN YNJB"/>
    <property type="match status" value="1"/>
</dbReference>
<organism evidence="3 4">
    <name type="scientific">Aureimonas altamirensis</name>
    <dbReference type="NCBI Taxonomy" id="370622"/>
    <lineage>
        <taxon>Bacteria</taxon>
        <taxon>Pseudomonadati</taxon>
        <taxon>Pseudomonadota</taxon>
        <taxon>Alphaproteobacteria</taxon>
        <taxon>Hyphomicrobiales</taxon>
        <taxon>Aurantimonadaceae</taxon>
        <taxon>Aureimonas</taxon>
    </lineage>
</organism>